<sequence length="101" mass="11115">MADGVEVTHATKETGNEIGKKRRNADNDNQVKQKKKKKSKKSENESDEPETNDNHSNGFVDDLDNTISAPTNNLESKLGTQTKMSTSSDLVCRLCLMAVCT</sequence>
<accession>A0ABN7P8K2</accession>
<evidence type="ECO:0000313" key="2">
    <source>
        <dbReference type="EMBL" id="CAG2064130.1"/>
    </source>
</evidence>
<name>A0ABN7P8K2_TIMPD</name>
<feature type="compositionally biased region" description="Polar residues" evidence="1">
    <location>
        <begin position="65"/>
        <end position="84"/>
    </location>
</feature>
<protein>
    <submittedName>
        <fullName evidence="2">Uncharacterized protein</fullName>
    </submittedName>
</protein>
<dbReference type="Proteomes" id="UP001153148">
    <property type="component" value="Unassembled WGS sequence"/>
</dbReference>
<evidence type="ECO:0000256" key="1">
    <source>
        <dbReference type="SAM" id="MobiDB-lite"/>
    </source>
</evidence>
<keyword evidence="3" id="KW-1185">Reference proteome</keyword>
<comment type="caution">
    <text evidence="2">The sequence shown here is derived from an EMBL/GenBank/DDBJ whole genome shotgun (WGS) entry which is preliminary data.</text>
</comment>
<evidence type="ECO:0000313" key="3">
    <source>
        <dbReference type="Proteomes" id="UP001153148"/>
    </source>
</evidence>
<gene>
    <name evidence="2" type="ORF">TPAB3V08_LOCUS11077</name>
</gene>
<proteinExistence type="predicted"/>
<organism evidence="2 3">
    <name type="scientific">Timema podura</name>
    <name type="common">Walking stick</name>
    <dbReference type="NCBI Taxonomy" id="61482"/>
    <lineage>
        <taxon>Eukaryota</taxon>
        <taxon>Metazoa</taxon>
        <taxon>Ecdysozoa</taxon>
        <taxon>Arthropoda</taxon>
        <taxon>Hexapoda</taxon>
        <taxon>Insecta</taxon>
        <taxon>Pterygota</taxon>
        <taxon>Neoptera</taxon>
        <taxon>Polyneoptera</taxon>
        <taxon>Phasmatodea</taxon>
        <taxon>Timematodea</taxon>
        <taxon>Timematoidea</taxon>
        <taxon>Timematidae</taxon>
        <taxon>Timema</taxon>
    </lineage>
</organism>
<dbReference type="EMBL" id="CAJPIN010031765">
    <property type="protein sequence ID" value="CAG2064130.1"/>
    <property type="molecule type" value="Genomic_DNA"/>
</dbReference>
<feature type="region of interest" description="Disordered" evidence="1">
    <location>
        <begin position="1"/>
        <end position="84"/>
    </location>
</feature>
<feature type="compositionally biased region" description="Basic and acidic residues" evidence="1">
    <location>
        <begin position="9"/>
        <end position="31"/>
    </location>
</feature>
<reference evidence="2" key="1">
    <citation type="submission" date="2021-03" db="EMBL/GenBank/DDBJ databases">
        <authorList>
            <person name="Tran Van P."/>
        </authorList>
    </citation>
    <scope>NUCLEOTIDE SEQUENCE</scope>
</reference>